<dbReference type="SMART" id="SM00939">
    <property type="entry name" value="PepX_C"/>
    <property type="match status" value="1"/>
</dbReference>
<dbReference type="Gene3D" id="3.40.50.1820">
    <property type="entry name" value="alpha/beta hydrolase"/>
    <property type="match status" value="1"/>
</dbReference>
<dbReference type="Gene3D" id="2.60.120.260">
    <property type="entry name" value="Galactose-binding domain-like"/>
    <property type="match status" value="1"/>
</dbReference>
<protein>
    <submittedName>
        <fullName evidence="5">Unannotated protein</fullName>
    </submittedName>
</protein>
<evidence type="ECO:0000313" key="3">
    <source>
        <dbReference type="EMBL" id="CAB4362708.1"/>
    </source>
</evidence>
<dbReference type="SUPFAM" id="SSF49785">
    <property type="entry name" value="Galactose-binding domain-like"/>
    <property type="match status" value="1"/>
</dbReference>
<name>A0A6J7GYS2_9ZZZZ</name>
<dbReference type="AlphaFoldDB" id="A0A6J7GYS2"/>
<keyword evidence="1" id="KW-0378">Hydrolase</keyword>
<evidence type="ECO:0000256" key="1">
    <source>
        <dbReference type="ARBA" id="ARBA00022801"/>
    </source>
</evidence>
<dbReference type="EMBL" id="CAFBOL010000009">
    <property type="protein sequence ID" value="CAB4977834.1"/>
    <property type="molecule type" value="Genomic_DNA"/>
</dbReference>
<dbReference type="EMBL" id="CAFBMT010000001">
    <property type="protein sequence ID" value="CAB4911906.1"/>
    <property type="molecule type" value="Genomic_DNA"/>
</dbReference>
<dbReference type="GO" id="GO:0008239">
    <property type="term" value="F:dipeptidyl-peptidase activity"/>
    <property type="evidence" value="ECO:0007669"/>
    <property type="project" value="InterPro"/>
</dbReference>
<dbReference type="EMBL" id="CAESGF010000002">
    <property type="protein sequence ID" value="CAB4362708.1"/>
    <property type="molecule type" value="Genomic_DNA"/>
</dbReference>
<dbReference type="InterPro" id="IPR008979">
    <property type="entry name" value="Galactose-bd-like_sf"/>
</dbReference>
<dbReference type="Pfam" id="PF08530">
    <property type="entry name" value="PepX_C"/>
    <property type="match status" value="1"/>
</dbReference>
<evidence type="ECO:0000259" key="2">
    <source>
        <dbReference type="SMART" id="SM00939"/>
    </source>
</evidence>
<gene>
    <name evidence="4" type="ORF">UFOPK2656_00491</name>
    <name evidence="5" type="ORF">UFOPK3651_00259</name>
    <name evidence="6" type="ORF">UFOPK3931_00611</name>
    <name evidence="3" type="ORF">UFOPK4189_00488</name>
</gene>
<dbReference type="InterPro" id="IPR029058">
    <property type="entry name" value="AB_hydrolase_fold"/>
</dbReference>
<dbReference type="InterPro" id="IPR000383">
    <property type="entry name" value="Xaa-Pro-like_dom"/>
</dbReference>
<dbReference type="InterPro" id="IPR013736">
    <property type="entry name" value="Xaa-Pro_dipept_C"/>
</dbReference>
<evidence type="ECO:0000313" key="5">
    <source>
        <dbReference type="EMBL" id="CAB4911906.1"/>
    </source>
</evidence>
<dbReference type="Gene3D" id="1.10.3020.10">
    <property type="entry name" value="alpha-amino acid ester hydrolase ( Helical cap domain)"/>
    <property type="match status" value="1"/>
</dbReference>
<evidence type="ECO:0000313" key="4">
    <source>
        <dbReference type="EMBL" id="CAB4708210.1"/>
    </source>
</evidence>
<dbReference type="InterPro" id="IPR005674">
    <property type="entry name" value="CocE/Ser_esterase"/>
</dbReference>
<accession>A0A6J7GYS2</accession>
<dbReference type="Pfam" id="PF02129">
    <property type="entry name" value="Peptidase_S15"/>
    <property type="match status" value="1"/>
</dbReference>
<organism evidence="5">
    <name type="scientific">freshwater metagenome</name>
    <dbReference type="NCBI Taxonomy" id="449393"/>
    <lineage>
        <taxon>unclassified sequences</taxon>
        <taxon>metagenomes</taxon>
        <taxon>ecological metagenomes</taxon>
    </lineage>
</organism>
<dbReference type="PROSITE" id="PS51257">
    <property type="entry name" value="PROKAR_LIPOPROTEIN"/>
    <property type="match status" value="1"/>
</dbReference>
<dbReference type="EMBL" id="CAEZYF010000002">
    <property type="protein sequence ID" value="CAB4708210.1"/>
    <property type="molecule type" value="Genomic_DNA"/>
</dbReference>
<dbReference type="SUPFAM" id="SSF53474">
    <property type="entry name" value="alpha/beta-Hydrolases"/>
    <property type="match status" value="1"/>
</dbReference>
<evidence type="ECO:0000313" key="6">
    <source>
        <dbReference type="EMBL" id="CAB4977834.1"/>
    </source>
</evidence>
<reference evidence="5" key="1">
    <citation type="submission" date="2020-05" db="EMBL/GenBank/DDBJ databases">
        <authorList>
            <person name="Chiriac C."/>
            <person name="Salcher M."/>
            <person name="Ghai R."/>
            <person name="Kavagutti S V."/>
        </authorList>
    </citation>
    <scope>NUCLEOTIDE SEQUENCE</scope>
</reference>
<proteinExistence type="predicted"/>
<dbReference type="NCBIfam" id="TIGR00976">
    <property type="entry name" value="CocE_NonD"/>
    <property type="match status" value="1"/>
</dbReference>
<feature type="domain" description="Xaa-Pro dipeptidyl-peptidase C-terminal" evidence="2">
    <location>
        <begin position="449"/>
        <end position="712"/>
    </location>
</feature>
<sequence length="746" mass="78792">MTSRRLPLVLVAALSLAACSSNGSSSPDTTVAIPVSTDVAAATSFTIQPGVQQIAVLGATPGAEVKVAAPDGKLTVTNVVDDQGSTLFRELTPGDGWVVTSGTEHSGPVTVTGPDDVPSPSLYTEQQTLLPAGGFGYIATRDGTTLSANVILPGPVEKGPYPTVVEYSGYQPSDPDSAATAAIYTSQGFAYVGVNMRGTGCSGGSYRFFETVQSVDGYDVIEAVAAQPWVMGHQVGMVGISYPGISQLFVAATQPPSLNSITPLSVIDDSYRSTLYPGGILNTGFAVNWTQQRVDESKPYGQKWTKGRADGGDTRCADNQSLRLQNPDLVQEIQDNPYYANPLADSLAPVTFVNKIKVPVFLAGAWQDEQTGGHFPAMIPAFTGSPHVYVTLTNGLHTEALSPPIAGRYFEFLQLYVAKKVPDLTAGNTIAPILGNAIWGVGTFEPFTNRFAGTTYAQALSAFESEPPVRVLFEQGGNANFTAGTPEPNFTAEFSAWPIPEAEARGWNLDGCGCLVADGSPLSTPGESSYVADPKALPATFYTGNGNGVWRADVKYDWQPLPNGKGLGFITAALTTDTVVIGPGSVDLWVKASLHDTDLEVTVSEVRPDGTEIYVQSGWLRATQRKLDDAASTELRPVQTHTEADAADLPAGEFVPVRVELFPFAHPFRKGSRIRLTIHAPGNNRAIWEFRTISAGETVTIAHDAAHPSRLVLSVVPVTIAAPAPPACGALRGQPCRTYTPASNGG</sequence>